<dbReference type="InterPro" id="IPR051940">
    <property type="entry name" value="Chitin_bind-dev_reg"/>
</dbReference>
<dbReference type="Gene3D" id="2.170.140.10">
    <property type="entry name" value="Chitin binding domain"/>
    <property type="match status" value="1"/>
</dbReference>
<dbReference type="GO" id="GO:0008061">
    <property type="term" value="F:chitin binding"/>
    <property type="evidence" value="ECO:0007669"/>
    <property type="project" value="UniProtKB-KW"/>
</dbReference>
<dbReference type="Pfam" id="PF01607">
    <property type="entry name" value="CBM_14"/>
    <property type="match status" value="1"/>
</dbReference>
<evidence type="ECO:0000256" key="1">
    <source>
        <dbReference type="ARBA" id="ARBA00022669"/>
    </source>
</evidence>
<dbReference type="GO" id="GO:0005576">
    <property type="term" value="C:extracellular region"/>
    <property type="evidence" value="ECO:0007669"/>
    <property type="project" value="InterPro"/>
</dbReference>
<feature type="region of interest" description="Disordered" evidence="6">
    <location>
        <begin position="380"/>
        <end position="424"/>
    </location>
</feature>
<gene>
    <name evidence="9" type="ORF">CHIRRI_LOCUS14563</name>
</gene>
<sequence>MKIQIIFLAVLLTKFNFISYANGMDLPDDFCKDIPNELVPHPENCFQFVICIGEVSNISTCPSPYLVFYNGDCVEGDPETCQIGTTTSTTLTPTTSTSITTLTPTTTTEWSLPEDFCNGTIYGVFPHPNNCFQFVVCVHEVPGILNCSYPEEVFYNGVCVEGDPLTCQIVRTTRIPVETDLPTNEPTITEKPLTTTSRLPTTTPIHVHRCPPSGFGYIPHHTNCNRYFECIRGIRHLRFCHEDLLFDSVSLKCTSPELAVCAGSKLPELPSRDVPILTTTKSSIPTPPLTIITRTTTTTTEPIPTTTEEITTTTERGLPDDFCDGVDFDLFPHPDNCFQFVVCINEVASIANCRSAEIFYDGACVKGDPMTCEIFTTTTSTTPTTSTTTSTPTTTTSTLTTTTSTPTTTTSAQTTTTSTPTTTTTESSLPNDFCHGINFGRFPHPHNCFQFVVCINEVATILNCGSAEIFYDGACVKGDPMTCESFTTTTSTTPTTSTTTSTPTTTTLTLTTTTLTPTTTTTESSLPNDFCHGINFGRFPHPNNCFQFVVCINEVASIVNCGSAEIFYNGVCVEGDPLTCEVFAISTTHS</sequence>
<dbReference type="SUPFAM" id="SSF57625">
    <property type="entry name" value="Invertebrate chitin-binding proteins"/>
    <property type="match status" value="6"/>
</dbReference>
<keyword evidence="2 7" id="KW-0732">Signal</keyword>
<dbReference type="InterPro" id="IPR002557">
    <property type="entry name" value="Chitin-bd_dom"/>
</dbReference>
<evidence type="ECO:0000256" key="5">
    <source>
        <dbReference type="ARBA" id="ARBA00023180"/>
    </source>
</evidence>
<dbReference type="OrthoDB" id="7715901at2759"/>
<dbReference type="SMART" id="SM00494">
    <property type="entry name" value="ChtBD2"/>
    <property type="match status" value="6"/>
</dbReference>
<dbReference type="Gene3D" id="3.20.20.80">
    <property type="entry name" value="Glycosidases"/>
    <property type="match status" value="3"/>
</dbReference>
<feature type="chain" id="PRO_5040215663" description="Chitin-binding type-2 domain-containing protein" evidence="7">
    <location>
        <begin position="24"/>
        <end position="590"/>
    </location>
</feature>
<name>A0A9N9S9W6_9DIPT</name>
<dbReference type="AlphaFoldDB" id="A0A9N9S9W6"/>
<feature type="domain" description="Chitin-binding type-2" evidence="8">
    <location>
        <begin position="431"/>
        <end position="485"/>
    </location>
</feature>
<dbReference type="EMBL" id="OU895880">
    <property type="protein sequence ID" value="CAG9811756.1"/>
    <property type="molecule type" value="Genomic_DNA"/>
</dbReference>
<feature type="domain" description="Chitin-binding type-2" evidence="8">
    <location>
        <begin position="320"/>
        <end position="374"/>
    </location>
</feature>
<reference evidence="9" key="2">
    <citation type="submission" date="2022-10" db="EMBL/GenBank/DDBJ databases">
        <authorList>
            <consortium name="ENA_rothamsted_submissions"/>
            <consortium name="culmorum"/>
            <person name="King R."/>
        </authorList>
    </citation>
    <scope>NUCLEOTIDE SEQUENCE</scope>
</reference>
<reference evidence="9" key="1">
    <citation type="submission" date="2022-01" db="EMBL/GenBank/DDBJ databases">
        <authorList>
            <person name="King R."/>
        </authorList>
    </citation>
    <scope>NUCLEOTIDE SEQUENCE</scope>
</reference>
<evidence type="ECO:0000256" key="6">
    <source>
        <dbReference type="SAM" id="MobiDB-lite"/>
    </source>
</evidence>
<proteinExistence type="predicted"/>
<feature type="domain" description="Chitin-binding type-2" evidence="8">
    <location>
        <begin position="28"/>
        <end position="83"/>
    </location>
</feature>
<evidence type="ECO:0000259" key="8">
    <source>
        <dbReference type="PROSITE" id="PS50940"/>
    </source>
</evidence>
<evidence type="ECO:0000313" key="10">
    <source>
        <dbReference type="Proteomes" id="UP001153620"/>
    </source>
</evidence>
<evidence type="ECO:0000256" key="3">
    <source>
        <dbReference type="ARBA" id="ARBA00022737"/>
    </source>
</evidence>
<feature type="domain" description="Chitin-binding type-2" evidence="8">
    <location>
        <begin position="528"/>
        <end position="582"/>
    </location>
</feature>
<keyword evidence="10" id="KW-1185">Reference proteome</keyword>
<feature type="domain" description="Chitin-binding type-2" evidence="8">
    <location>
        <begin position="207"/>
        <end position="263"/>
    </location>
</feature>
<evidence type="ECO:0000256" key="2">
    <source>
        <dbReference type="ARBA" id="ARBA00022729"/>
    </source>
</evidence>
<keyword evidence="3" id="KW-0677">Repeat</keyword>
<keyword evidence="4" id="KW-1015">Disulfide bond</keyword>
<organism evidence="9 10">
    <name type="scientific">Chironomus riparius</name>
    <dbReference type="NCBI Taxonomy" id="315576"/>
    <lineage>
        <taxon>Eukaryota</taxon>
        <taxon>Metazoa</taxon>
        <taxon>Ecdysozoa</taxon>
        <taxon>Arthropoda</taxon>
        <taxon>Hexapoda</taxon>
        <taxon>Insecta</taxon>
        <taxon>Pterygota</taxon>
        <taxon>Neoptera</taxon>
        <taxon>Endopterygota</taxon>
        <taxon>Diptera</taxon>
        <taxon>Nematocera</taxon>
        <taxon>Chironomoidea</taxon>
        <taxon>Chironomidae</taxon>
        <taxon>Chironominae</taxon>
        <taxon>Chironomus</taxon>
    </lineage>
</organism>
<dbReference type="InterPro" id="IPR036508">
    <property type="entry name" value="Chitin-bd_dom_sf"/>
</dbReference>
<protein>
    <recommendedName>
        <fullName evidence="8">Chitin-binding type-2 domain-containing protein</fullName>
    </recommendedName>
</protein>
<evidence type="ECO:0000256" key="4">
    <source>
        <dbReference type="ARBA" id="ARBA00023157"/>
    </source>
</evidence>
<accession>A0A9N9S9W6</accession>
<keyword evidence="1" id="KW-0147">Chitin-binding</keyword>
<dbReference type="Proteomes" id="UP001153620">
    <property type="component" value="Chromosome 4"/>
</dbReference>
<dbReference type="PANTHER" id="PTHR23301:SF0">
    <property type="entry name" value="CHITIN-BINDING TYPE-2 DOMAIN-CONTAINING PROTEIN-RELATED"/>
    <property type="match status" value="1"/>
</dbReference>
<feature type="signal peptide" evidence="7">
    <location>
        <begin position="1"/>
        <end position="23"/>
    </location>
</feature>
<evidence type="ECO:0000313" key="9">
    <source>
        <dbReference type="EMBL" id="CAG9811756.1"/>
    </source>
</evidence>
<dbReference type="PANTHER" id="PTHR23301">
    <property type="entry name" value="CHITIN BINDING PERITROPHIN-A"/>
    <property type="match status" value="1"/>
</dbReference>
<keyword evidence="5" id="KW-0325">Glycoprotein</keyword>
<evidence type="ECO:0000256" key="7">
    <source>
        <dbReference type="SAM" id="SignalP"/>
    </source>
</evidence>
<dbReference type="PROSITE" id="PS50940">
    <property type="entry name" value="CHIT_BIND_II"/>
    <property type="match status" value="5"/>
</dbReference>